<proteinExistence type="predicted"/>
<gene>
    <name evidence="2" type="ORF">mvi_26380</name>
</gene>
<organism evidence="2 3">
    <name type="scientific">Methylobacterium indicum</name>
    <dbReference type="NCBI Taxonomy" id="1775910"/>
    <lineage>
        <taxon>Bacteria</taxon>
        <taxon>Pseudomonadati</taxon>
        <taxon>Pseudomonadota</taxon>
        <taxon>Alphaproteobacteria</taxon>
        <taxon>Hyphomicrobiales</taxon>
        <taxon>Methylobacteriaceae</taxon>
        <taxon>Methylobacterium</taxon>
    </lineage>
</organism>
<dbReference type="KEGG" id="mind:mvi_26380"/>
<evidence type="ECO:0000256" key="1">
    <source>
        <dbReference type="SAM" id="MobiDB-lite"/>
    </source>
</evidence>
<protein>
    <submittedName>
        <fullName evidence="2">Uncharacterized protein</fullName>
    </submittedName>
</protein>
<dbReference type="EMBL" id="AP024145">
    <property type="protein sequence ID" value="BCM84177.1"/>
    <property type="molecule type" value="Genomic_DNA"/>
</dbReference>
<reference evidence="2" key="1">
    <citation type="submission" date="2020-11" db="EMBL/GenBank/DDBJ databases">
        <title>Complete genome sequence of a novel pathogenic Methylobacterium strain isolated from rice in Vietnam.</title>
        <authorList>
            <person name="Lai K."/>
            <person name="Okazaki S."/>
            <person name="Higashi K."/>
            <person name="Mori H."/>
            <person name="Toyoda A."/>
            <person name="Kurokawa K."/>
        </authorList>
    </citation>
    <scope>NUCLEOTIDE SEQUENCE</scope>
    <source>
        <strain evidence="2">VL1</strain>
    </source>
</reference>
<evidence type="ECO:0000313" key="2">
    <source>
        <dbReference type="EMBL" id="BCM84177.1"/>
    </source>
</evidence>
<dbReference type="Proteomes" id="UP000663508">
    <property type="component" value="Chromosome"/>
</dbReference>
<feature type="compositionally biased region" description="Basic and acidic residues" evidence="1">
    <location>
        <begin position="12"/>
        <end position="27"/>
    </location>
</feature>
<sequence>MISSETASPDAADPRTPRDETPPREAATEAPPPRTSFGAAPRFSVVTAGPDEVELVVAFGPRDYAVRLAPAEAAELGVALLATASVAADAAQTVPAGTRVENCFFPVLGWTAGEVGPGMPALALRLAEGTEIAVQFDRAAARACGRDLARSGRVPFRERLRRILRRRAPAGPQGA</sequence>
<dbReference type="RefSeq" id="WP_207183118.1">
    <property type="nucleotide sequence ID" value="NZ_AP024145.1"/>
</dbReference>
<name>A0A8H8WTY3_9HYPH</name>
<dbReference type="AlphaFoldDB" id="A0A8H8WTY3"/>
<feature type="region of interest" description="Disordered" evidence="1">
    <location>
        <begin position="1"/>
        <end position="40"/>
    </location>
</feature>
<accession>A0A8H8WTY3</accession>
<evidence type="ECO:0000313" key="3">
    <source>
        <dbReference type="Proteomes" id="UP000663508"/>
    </source>
</evidence>